<protein>
    <recommendedName>
        <fullName evidence="2">Beta-lactamase-related domain-containing protein</fullName>
    </recommendedName>
</protein>
<feature type="domain" description="Beta-lactamase-related" evidence="2">
    <location>
        <begin position="124"/>
        <end position="386"/>
    </location>
</feature>
<dbReference type="InterPro" id="IPR012338">
    <property type="entry name" value="Beta-lactam/transpept-like"/>
</dbReference>
<dbReference type="Proteomes" id="UP000197361">
    <property type="component" value="Unassembled WGS sequence"/>
</dbReference>
<evidence type="ECO:0000259" key="2">
    <source>
        <dbReference type="Pfam" id="PF00144"/>
    </source>
</evidence>
<proteinExistence type="predicted"/>
<evidence type="ECO:0000313" key="3">
    <source>
        <dbReference type="EMBL" id="OWQ92728.1"/>
    </source>
</evidence>
<dbReference type="Gene3D" id="3.40.710.10">
    <property type="entry name" value="DD-peptidase/beta-lactamase superfamily"/>
    <property type="match status" value="1"/>
</dbReference>
<comment type="caution">
    <text evidence="3">The sequence shown here is derived from an EMBL/GenBank/DDBJ whole genome shotgun (WGS) entry which is preliminary data.</text>
</comment>
<dbReference type="AlphaFoldDB" id="A0A246JJA5"/>
<feature type="chain" id="PRO_5012760889" description="Beta-lactamase-related domain-containing protein" evidence="1">
    <location>
        <begin position="33"/>
        <end position="419"/>
    </location>
</feature>
<name>A0A246JJA5_9SPHN</name>
<organism evidence="3 4">
    <name type="scientific">Sphingopyxis bauzanensis</name>
    <dbReference type="NCBI Taxonomy" id="651663"/>
    <lineage>
        <taxon>Bacteria</taxon>
        <taxon>Pseudomonadati</taxon>
        <taxon>Pseudomonadota</taxon>
        <taxon>Alphaproteobacteria</taxon>
        <taxon>Sphingomonadales</taxon>
        <taxon>Sphingomonadaceae</taxon>
        <taxon>Sphingopyxis</taxon>
    </lineage>
</organism>
<dbReference type="InterPro" id="IPR050789">
    <property type="entry name" value="Diverse_Enzym_Activities"/>
</dbReference>
<gene>
    <name evidence="3" type="ORF">CDQ92_19770</name>
</gene>
<dbReference type="Pfam" id="PF00144">
    <property type="entry name" value="Beta-lactamase"/>
    <property type="match status" value="1"/>
</dbReference>
<keyword evidence="4" id="KW-1185">Reference proteome</keyword>
<sequence length="419" mass="44056">MCNEAGREKMAGRTKWMWLAAGAAMVGAAAFAAQGGFGGGDGGEARPMVQLPPAAPAANVSTSVASAAAAASLSATVGGYTYDWTALQAAIDADTEVDNGYFIVGNASDPDYLFAYEKGSFGIDRVTPLASASKWFAGALGMRMVQAGIATLDDPMRPPLAFWTTIGTKKDVKLKHALSMTSGFNASPLVGGCQLLPAMTLYNCAKSIHDLRYDILRPGNAPGAQYSYGPHGLQVAAAYLEAKDTSIAPGTSPSRQRNFHELFAQHVTSPLGMTSTTWYDPAGSAPTNPWVAGGAYSTPRDYAKLLRAFLGGSFITDMTTFTQQRTAGLPRVFVPASAGNWEYALGSFVECDTPSACATSKINSSPGAYGWTGWIDRETGYYALIATEISSGGDRKGVELEQVMQDLIEDAIANRTPAP</sequence>
<feature type="signal peptide" evidence="1">
    <location>
        <begin position="1"/>
        <end position="32"/>
    </location>
</feature>
<dbReference type="PANTHER" id="PTHR43283:SF3">
    <property type="entry name" value="BETA-LACTAMASE FAMILY PROTEIN (AFU_ORTHOLOGUE AFUA_5G07500)"/>
    <property type="match status" value="1"/>
</dbReference>
<reference evidence="3 4" key="1">
    <citation type="journal article" date="2010" name="Int. J. Syst. Evol. Microbiol.">
        <title>Sphingopyxis bauzanensis sp. nov., a psychrophilic bacterium isolated from soil.</title>
        <authorList>
            <person name="Zhang D.C."/>
            <person name="Liu H.C."/>
            <person name="Xin Y.H."/>
            <person name="Zhou Y.G."/>
            <person name="Schinner F."/>
            <person name="Margesin R."/>
        </authorList>
    </citation>
    <scope>NUCLEOTIDE SEQUENCE [LARGE SCALE GENOMIC DNA]</scope>
    <source>
        <strain evidence="3 4">DSM 22271</strain>
    </source>
</reference>
<accession>A0A246JJA5</accession>
<dbReference type="SUPFAM" id="SSF56601">
    <property type="entry name" value="beta-lactamase/transpeptidase-like"/>
    <property type="match status" value="1"/>
</dbReference>
<keyword evidence="1" id="KW-0732">Signal</keyword>
<evidence type="ECO:0000313" key="4">
    <source>
        <dbReference type="Proteomes" id="UP000197361"/>
    </source>
</evidence>
<evidence type="ECO:0000256" key="1">
    <source>
        <dbReference type="SAM" id="SignalP"/>
    </source>
</evidence>
<dbReference type="InterPro" id="IPR001466">
    <property type="entry name" value="Beta-lactam-related"/>
</dbReference>
<dbReference type="EMBL" id="NISK01000007">
    <property type="protein sequence ID" value="OWQ92728.1"/>
    <property type="molecule type" value="Genomic_DNA"/>
</dbReference>
<dbReference type="PANTHER" id="PTHR43283">
    <property type="entry name" value="BETA-LACTAMASE-RELATED"/>
    <property type="match status" value="1"/>
</dbReference>